<reference evidence="3 4" key="1">
    <citation type="submission" date="2014-03" db="EMBL/GenBank/DDBJ databases">
        <title>Bradyrhizobium valentinum sp. nov., isolated from effective nodules of Lupinus mariae-josephae, a lupine endemic of basic-lime soils in Eastern Spain.</title>
        <authorList>
            <person name="Duran D."/>
            <person name="Rey L."/>
            <person name="Navarro A."/>
            <person name="Busquets A."/>
            <person name="Imperial J."/>
            <person name="Ruiz-Argueso T."/>
        </authorList>
    </citation>
    <scope>NUCLEOTIDE SEQUENCE [LARGE SCALE GENOMIC DNA]</scope>
    <source>
        <strain evidence="3 4">CCBAU 23086</strain>
    </source>
</reference>
<dbReference type="Proteomes" id="UP000051660">
    <property type="component" value="Unassembled WGS sequence"/>
</dbReference>
<proteinExistence type="predicted"/>
<evidence type="ECO:0000256" key="1">
    <source>
        <dbReference type="SAM" id="SignalP"/>
    </source>
</evidence>
<dbReference type="SUPFAM" id="SSF51182">
    <property type="entry name" value="RmlC-like cupins"/>
    <property type="match status" value="1"/>
</dbReference>
<protein>
    <submittedName>
        <fullName evidence="3">Cupin</fullName>
    </submittedName>
</protein>
<dbReference type="EMBL" id="LLYB01000055">
    <property type="protein sequence ID" value="KRR25661.1"/>
    <property type="molecule type" value="Genomic_DNA"/>
</dbReference>
<dbReference type="CDD" id="cd02235">
    <property type="entry name" value="cupin_BLL4011-like"/>
    <property type="match status" value="1"/>
</dbReference>
<evidence type="ECO:0000313" key="3">
    <source>
        <dbReference type="EMBL" id="KRR25661.1"/>
    </source>
</evidence>
<feature type="signal peptide" evidence="1">
    <location>
        <begin position="1"/>
        <end position="25"/>
    </location>
</feature>
<dbReference type="OrthoDB" id="9793521at2"/>
<dbReference type="PANTHER" id="PTHR38599:SF1">
    <property type="entry name" value="CUPIN DOMAIN PROTEIN (AFU_ORTHOLOGUE AFUA_3G13620)"/>
    <property type="match status" value="1"/>
</dbReference>
<dbReference type="Gene3D" id="2.60.120.10">
    <property type="entry name" value="Jelly Rolls"/>
    <property type="match status" value="1"/>
</dbReference>
<keyword evidence="1" id="KW-0732">Signal</keyword>
<feature type="domain" description="Cupin type-2" evidence="2">
    <location>
        <begin position="51"/>
        <end position="111"/>
    </location>
</feature>
<dbReference type="InterPro" id="IPR013096">
    <property type="entry name" value="Cupin_2"/>
</dbReference>
<dbReference type="InterPro" id="IPR011051">
    <property type="entry name" value="RmlC_Cupin_sf"/>
</dbReference>
<gene>
    <name evidence="3" type="ORF">CQ14_17820</name>
</gene>
<sequence length="133" mass="13973">MKKLQISAMAALVAGAILAPLGAQAQQNGVTRTDLQRHDLSASGREAIQVRVDLAPGVAFGKHTHPGEEIIYVVEGQLEYQVGDQPPVTLKAGDVLFIPAGTVHSARNPGSVKGSELATYIVEKGKPLVTLVK</sequence>
<name>A0A0R3N6P8_9BRAD</name>
<organism evidence="3 4">
    <name type="scientific">Bradyrhizobium lablabi</name>
    <dbReference type="NCBI Taxonomy" id="722472"/>
    <lineage>
        <taxon>Bacteria</taxon>
        <taxon>Pseudomonadati</taxon>
        <taxon>Pseudomonadota</taxon>
        <taxon>Alphaproteobacteria</taxon>
        <taxon>Hyphomicrobiales</taxon>
        <taxon>Nitrobacteraceae</taxon>
        <taxon>Bradyrhizobium</taxon>
    </lineage>
</organism>
<dbReference type="AlphaFoldDB" id="A0A0R3N6P8"/>
<evidence type="ECO:0000313" key="4">
    <source>
        <dbReference type="Proteomes" id="UP000051660"/>
    </source>
</evidence>
<dbReference type="InterPro" id="IPR014710">
    <property type="entry name" value="RmlC-like_jellyroll"/>
</dbReference>
<dbReference type="PANTHER" id="PTHR38599">
    <property type="entry name" value="CUPIN DOMAIN PROTEIN (AFU_ORTHOLOGUE AFUA_3G13620)"/>
    <property type="match status" value="1"/>
</dbReference>
<comment type="caution">
    <text evidence="3">The sequence shown here is derived from an EMBL/GenBank/DDBJ whole genome shotgun (WGS) entry which is preliminary data.</text>
</comment>
<dbReference type="RefSeq" id="WP_057857844.1">
    <property type="nucleotide sequence ID" value="NZ_LLYB01000055.1"/>
</dbReference>
<dbReference type="Pfam" id="PF07883">
    <property type="entry name" value="Cupin_2"/>
    <property type="match status" value="1"/>
</dbReference>
<feature type="chain" id="PRO_5006444963" evidence="1">
    <location>
        <begin position="26"/>
        <end position="133"/>
    </location>
</feature>
<accession>A0A0R3N6P8</accession>
<evidence type="ECO:0000259" key="2">
    <source>
        <dbReference type="Pfam" id="PF07883"/>
    </source>
</evidence>